<comment type="caution">
    <text evidence="2">The sequence shown here is derived from an EMBL/GenBank/DDBJ whole genome shotgun (WGS) entry which is preliminary data.</text>
</comment>
<evidence type="ECO:0000256" key="1">
    <source>
        <dbReference type="SAM" id="SignalP"/>
    </source>
</evidence>
<dbReference type="Gene3D" id="3.40.390.10">
    <property type="entry name" value="Collagenase (Catalytic Domain)"/>
    <property type="match status" value="1"/>
</dbReference>
<reference evidence="2" key="1">
    <citation type="submission" date="2022-11" db="EMBL/GenBank/DDBJ databases">
        <authorList>
            <person name="Petersen C."/>
        </authorList>
    </citation>
    <scope>NUCLEOTIDE SEQUENCE</scope>
    <source>
        <strain evidence="2">IBT 30069</strain>
    </source>
</reference>
<protein>
    <recommendedName>
        <fullName evidence="4">Lysine-specific metallo-endopeptidase domain-containing protein</fullName>
    </recommendedName>
</protein>
<reference evidence="2" key="2">
    <citation type="journal article" date="2023" name="IMA Fungus">
        <title>Comparative genomic study of the Penicillium genus elucidates a diverse pangenome and 15 lateral gene transfer events.</title>
        <authorList>
            <person name="Petersen C."/>
            <person name="Sorensen T."/>
            <person name="Nielsen M.R."/>
            <person name="Sondergaard T.E."/>
            <person name="Sorensen J.L."/>
            <person name="Fitzpatrick D.A."/>
            <person name="Frisvad J.C."/>
            <person name="Nielsen K.L."/>
        </authorList>
    </citation>
    <scope>NUCLEOTIDE SEQUENCE</scope>
    <source>
        <strain evidence="2">IBT 30069</strain>
    </source>
</reference>
<gene>
    <name evidence="2" type="ORF">N7456_001124</name>
</gene>
<dbReference type="EMBL" id="JAPQKH010000001">
    <property type="protein sequence ID" value="KAJ5116776.1"/>
    <property type="molecule type" value="Genomic_DNA"/>
</dbReference>
<name>A0A9W9KT01_9EURO</name>
<dbReference type="AlphaFoldDB" id="A0A9W9KT01"/>
<organism evidence="2 3">
    <name type="scientific">Penicillium angulare</name>
    <dbReference type="NCBI Taxonomy" id="116970"/>
    <lineage>
        <taxon>Eukaryota</taxon>
        <taxon>Fungi</taxon>
        <taxon>Dikarya</taxon>
        <taxon>Ascomycota</taxon>
        <taxon>Pezizomycotina</taxon>
        <taxon>Eurotiomycetes</taxon>
        <taxon>Eurotiomycetidae</taxon>
        <taxon>Eurotiales</taxon>
        <taxon>Aspergillaceae</taxon>
        <taxon>Penicillium</taxon>
    </lineage>
</organism>
<evidence type="ECO:0000313" key="3">
    <source>
        <dbReference type="Proteomes" id="UP001149165"/>
    </source>
</evidence>
<proteinExistence type="predicted"/>
<dbReference type="GO" id="GO:0008237">
    <property type="term" value="F:metallopeptidase activity"/>
    <property type="evidence" value="ECO:0007669"/>
    <property type="project" value="InterPro"/>
</dbReference>
<evidence type="ECO:0000313" key="2">
    <source>
        <dbReference type="EMBL" id="KAJ5116776.1"/>
    </source>
</evidence>
<dbReference type="InterPro" id="IPR024079">
    <property type="entry name" value="MetalloPept_cat_dom_sf"/>
</dbReference>
<keyword evidence="1" id="KW-0732">Signal</keyword>
<keyword evidence="3" id="KW-1185">Reference proteome</keyword>
<feature type="chain" id="PRO_5040977718" description="Lysine-specific metallo-endopeptidase domain-containing protein" evidence="1">
    <location>
        <begin position="27"/>
        <end position="390"/>
    </location>
</feature>
<dbReference type="Proteomes" id="UP001149165">
    <property type="component" value="Unassembled WGS sequence"/>
</dbReference>
<sequence>MLRFKLQDALLLWLAGLFLASQIVLATIDDYFKVSFSESVTGTCAAYDSDLDTFMDDVVTLAEYASEAVKYAQMELDQLSAEDEKKALVARKLFTAYFGIEFDGSAPTEATEDDWDTLTTNIETYETYIETKDYPTKKNSPHLFCKSYGQWFQWSAQALGSDGKGLSDTDGNGLSISDIYSYEYTEGKTNPYWVPAMNNYIFMPSAVPDDVCDYIPPKSEGKILGLCVQGNKQQIEAVDGSDTPVKELSSPENVLLCPSAFDDSNPLQPYNSLDDVESAATEAIEGDGLGGGVQLSVILPRSASLYHEIWHMVTFWYDSGKEIRDAGSEFVGDVTYDLGEVLNLGTEGIVNAQSYMYFAVAYWFYASRTDWGTEVAGTFFTETFEPWTYI</sequence>
<accession>A0A9W9KT01</accession>
<feature type="signal peptide" evidence="1">
    <location>
        <begin position="1"/>
        <end position="26"/>
    </location>
</feature>
<evidence type="ECO:0008006" key="4">
    <source>
        <dbReference type="Google" id="ProtNLM"/>
    </source>
</evidence>
<dbReference type="OrthoDB" id="4322193at2759"/>